<evidence type="ECO:0000313" key="1">
    <source>
        <dbReference type="EMBL" id="WPL18463.1"/>
    </source>
</evidence>
<protein>
    <recommendedName>
        <fullName evidence="3">Ferredoxin</fullName>
    </recommendedName>
</protein>
<sequence length="61" mass="6824">MPQQQSHNMGAGGDCICPKCDHRGAHRAGVPCQDNRCPHCGAKLLREGSYHDQLLQQKRQR</sequence>
<accession>A0ABZ0SDT3</accession>
<reference evidence="1 2" key="1">
    <citation type="journal article" date="2023" name="Microorganisms">
        <title>Thiorhodovibrio frisius and Trv. litoralis spp. nov., Two Novel Members from a Clade of Fastidious Purple Sulfur Bacteria That Exhibit Unique Red-Shifted Light-Harvesting Capabilities.</title>
        <authorList>
            <person name="Methner A."/>
            <person name="Kuzyk S.B."/>
            <person name="Petersen J."/>
            <person name="Bauer S."/>
            <person name="Brinkmann H."/>
            <person name="Sichau K."/>
            <person name="Wanner G."/>
            <person name="Wolf J."/>
            <person name="Neumann-Schaal M."/>
            <person name="Henke P."/>
            <person name="Tank M."/>
            <person name="Sproer C."/>
            <person name="Bunk B."/>
            <person name="Overmann J."/>
        </authorList>
    </citation>
    <scope>NUCLEOTIDE SEQUENCE [LARGE SCALE GENOMIC DNA]</scope>
    <source>
        <strain evidence="1 2">DSM 6702</strain>
    </source>
</reference>
<keyword evidence="2" id="KW-1185">Reference proteome</keyword>
<gene>
    <name evidence="1" type="ORF">Thiowin_03536</name>
</gene>
<dbReference type="Proteomes" id="UP001432180">
    <property type="component" value="Chromosome"/>
</dbReference>
<dbReference type="RefSeq" id="WP_328984227.1">
    <property type="nucleotide sequence ID" value="NZ_CP121472.1"/>
</dbReference>
<proteinExistence type="predicted"/>
<evidence type="ECO:0008006" key="3">
    <source>
        <dbReference type="Google" id="ProtNLM"/>
    </source>
</evidence>
<evidence type="ECO:0000313" key="2">
    <source>
        <dbReference type="Proteomes" id="UP001432180"/>
    </source>
</evidence>
<name>A0ABZ0SDT3_9GAMM</name>
<organism evidence="1 2">
    <name type="scientific">Thiorhodovibrio winogradskyi</name>
    <dbReference type="NCBI Taxonomy" id="77007"/>
    <lineage>
        <taxon>Bacteria</taxon>
        <taxon>Pseudomonadati</taxon>
        <taxon>Pseudomonadota</taxon>
        <taxon>Gammaproteobacteria</taxon>
        <taxon>Chromatiales</taxon>
        <taxon>Chromatiaceae</taxon>
        <taxon>Thiorhodovibrio</taxon>
    </lineage>
</organism>
<dbReference type="EMBL" id="CP121472">
    <property type="protein sequence ID" value="WPL18463.1"/>
    <property type="molecule type" value="Genomic_DNA"/>
</dbReference>